<protein>
    <recommendedName>
        <fullName evidence="4">DUF3592 domain-containing protein</fullName>
    </recommendedName>
</protein>
<keyword evidence="1" id="KW-1133">Transmembrane helix</keyword>
<evidence type="ECO:0000256" key="1">
    <source>
        <dbReference type="SAM" id="Phobius"/>
    </source>
</evidence>
<organism evidence="2 3">
    <name type="scientific">Alicyclobacillus cycloheptanicus</name>
    <dbReference type="NCBI Taxonomy" id="1457"/>
    <lineage>
        <taxon>Bacteria</taxon>
        <taxon>Bacillati</taxon>
        <taxon>Bacillota</taxon>
        <taxon>Bacilli</taxon>
        <taxon>Bacillales</taxon>
        <taxon>Alicyclobacillaceae</taxon>
        <taxon>Alicyclobacillus</taxon>
    </lineage>
</organism>
<comment type="caution">
    <text evidence="2">The sequence shown here is derived from an EMBL/GenBank/DDBJ whole genome shotgun (WGS) entry which is preliminary data.</text>
</comment>
<evidence type="ECO:0000313" key="3">
    <source>
        <dbReference type="Proteomes" id="UP001232973"/>
    </source>
</evidence>
<name>A0ABT9XDW5_9BACL</name>
<evidence type="ECO:0000313" key="2">
    <source>
        <dbReference type="EMBL" id="MDQ0188372.1"/>
    </source>
</evidence>
<keyword evidence="1" id="KW-0472">Membrane</keyword>
<dbReference type="EMBL" id="JAUSTP010000001">
    <property type="protein sequence ID" value="MDQ0188372.1"/>
    <property type="molecule type" value="Genomic_DNA"/>
</dbReference>
<evidence type="ECO:0008006" key="4">
    <source>
        <dbReference type="Google" id="ProtNLM"/>
    </source>
</evidence>
<reference evidence="2 3" key="1">
    <citation type="submission" date="2023-07" db="EMBL/GenBank/DDBJ databases">
        <title>Genomic Encyclopedia of Type Strains, Phase IV (KMG-IV): sequencing the most valuable type-strain genomes for metagenomic binning, comparative biology and taxonomic classification.</title>
        <authorList>
            <person name="Goeker M."/>
        </authorList>
    </citation>
    <scope>NUCLEOTIDE SEQUENCE [LARGE SCALE GENOMIC DNA]</scope>
    <source>
        <strain evidence="2 3">DSM 4006</strain>
    </source>
</reference>
<gene>
    <name evidence="2" type="ORF">J2S03_000176</name>
</gene>
<dbReference type="Proteomes" id="UP001232973">
    <property type="component" value="Unassembled WGS sequence"/>
</dbReference>
<feature type="transmembrane region" description="Helical" evidence="1">
    <location>
        <begin position="6"/>
        <end position="24"/>
    </location>
</feature>
<dbReference type="RefSeq" id="WP_274455778.1">
    <property type="nucleotide sequence ID" value="NZ_CP067097.1"/>
</dbReference>
<accession>A0ABT9XDW5</accession>
<keyword evidence="3" id="KW-1185">Reference proteome</keyword>
<proteinExistence type="predicted"/>
<keyword evidence="1" id="KW-0812">Transmembrane</keyword>
<sequence length="171" mass="19540">MQLREAFALMIGLGVLLLVARSIINQWRGRGAGTPLRGKFKAAQEWLEANGYHILRVRDRGEWTGYYGTRAFHKHLIADFIVRQGGKTYVVKLASAREKGMNGAKLRDTWYPMYVVFGVKGILHVDVENEQVQVVDFEVKPPPHVVWSKVINRALWLLSGMLIALVWMHSR</sequence>